<evidence type="ECO:0000256" key="3">
    <source>
        <dbReference type="SAM" id="Phobius"/>
    </source>
</evidence>
<protein>
    <submittedName>
        <fullName evidence="5">TNR14 factor</fullName>
    </submittedName>
</protein>
<keyword evidence="6" id="KW-1185">Reference proteome</keyword>
<dbReference type="GO" id="GO:0050829">
    <property type="term" value="P:defense response to Gram-negative bacterium"/>
    <property type="evidence" value="ECO:0007669"/>
    <property type="project" value="TreeGrafter"/>
</dbReference>
<proteinExistence type="predicted"/>
<dbReference type="GO" id="GO:0046642">
    <property type="term" value="P:negative regulation of alpha-beta T cell proliferation"/>
    <property type="evidence" value="ECO:0007669"/>
    <property type="project" value="TreeGrafter"/>
</dbReference>
<dbReference type="SUPFAM" id="SSF57586">
    <property type="entry name" value="TNF receptor-like"/>
    <property type="match status" value="1"/>
</dbReference>
<dbReference type="PRINTS" id="PR01680">
    <property type="entry name" value="TNFACTORR6"/>
</dbReference>
<dbReference type="InterPro" id="IPR001368">
    <property type="entry name" value="TNFR/NGFR_Cys_rich_reg"/>
</dbReference>
<dbReference type="GO" id="GO:0009897">
    <property type="term" value="C:external side of plasma membrane"/>
    <property type="evidence" value="ECO:0007669"/>
    <property type="project" value="TreeGrafter"/>
</dbReference>
<feature type="transmembrane region" description="Helical" evidence="3">
    <location>
        <begin position="106"/>
        <end position="127"/>
    </location>
</feature>
<keyword evidence="3" id="KW-0472">Membrane</keyword>
<dbReference type="GO" id="GO:0004888">
    <property type="term" value="F:transmembrane signaling receptor activity"/>
    <property type="evidence" value="ECO:0007669"/>
    <property type="project" value="InterPro"/>
</dbReference>
<dbReference type="AlphaFoldDB" id="A0A851FQD9"/>
<keyword evidence="3" id="KW-0812">Transmembrane</keyword>
<dbReference type="OrthoDB" id="10031141at2759"/>
<evidence type="ECO:0000256" key="2">
    <source>
        <dbReference type="SAM" id="MobiDB-lite"/>
    </source>
</evidence>
<dbReference type="PANTHER" id="PTHR46838:SF1">
    <property type="entry name" value="TUMOR NECROSIS FACTOR RECEPTOR SUPERFAMILY MEMBER 14"/>
    <property type="match status" value="1"/>
</dbReference>
<dbReference type="GO" id="GO:0006955">
    <property type="term" value="P:immune response"/>
    <property type="evidence" value="ECO:0007669"/>
    <property type="project" value="InterPro"/>
</dbReference>
<feature type="non-terminal residue" evidence="5">
    <location>
        <position position="1"/>
    </location>
</feature>
<dbReference type="Pfam" id="PF00020">
    <property type="entry name" value="TNFR_c6"/>
    <property type="match status" value="1"/>
</dbReference>
<dbReference type="GO" id="GO:0002720">
    <property type="term" value="P:positive regulation of cytokine production involved in immune response"/>
    <property type="evidence" value="ECO:0007669"/>
    <property type="project" value="TreeGrafter"/>
</dbReference>
<feature type="disulfide bond" evidence="1">
    <location>
        <begin position="56"/>
        <end position="74"/>
    </location>
</feature>
<feature type="domain" description="TNFR-Cys" evidence="4">
    <location>
        <begin position="32"/>
        <end position="74"/>
    </location>
</feature>
<evidence type="ECO:0000313" key="5">
    <source>
        <dbReference type="EMBL" id="NWI95652.1"/>
    </source>
</evidence>
<accession>A0A851FQD9</accession>
<evidence type="ECO:0000259" key="4">
    <source>
        <dbReference type="PROSITE" id="PS50050"/>
    </source>
</evidence>
<comment type="caution">
    <text evidence="5">The sequence shown here is derived from an EMBL/GenBank/DDBJ whole genome shotgun (WGS) entry which is preliminary data.</text>
</comment>
<keyword evidence="1" id="KW-1015">Disulfide bond</keyword>
<comment type="caution">
    <text evidence="1">Lacks conserved residue(s) required for the propagation of feature annotation.</text>
</comment>
<gene>
    <name evidence="5" type="primary">Tnfrsf14_1</name>
    <name evidence="5" type="ORF">PITSOR_R15247</name>
</gene>
<dbReference type="SMART" id="SM00208">
    <property type="entry name" value="TNFR"/>
    <property type="match status" value="1"/>
</dbReference>
<dbReference type="GO" id="GO:0050830">
    <property type="term" value="P:defense response to Gram-positive bacterium"/>
    <property type="evidence" value="ECO:0007669"/>
    <property type="project" value="TreeGrafter"/>
</dbReference>
<dbReference type="EMBL" id="WEKX01024327">
    <property type="protein sequence ID" value="NWI95652.1"/>
    <property type="molecule type" value="Genomic_DNA"/>
</dbReference>
<organism evidence="5 6">
    <name type="scientific">Pitta sordida</name>
    <name type="common">Hooded pitta</name>
    <dbReference type="NCBI Taxonomy" id="9163"/>
    <lineage>
        <taxon>Eukaryota</taxon>
        <taxon>Metazoa</taxon>
        <taxon>Chordata</taxon>
        <taxon>Craniata</taxon>
        <taxon>Vertebrata</taxon>
        <taxon>Euteleostomi</taxon>
        <taxon>Archelosauria</taxon>
        <taxon>Archosauria</taxon>
        <taxon>Dinosauria</taxon>
        <taxon>Saurischia</taxon>
        <taxon>Theropoda</taxon>
        <taxon>Coelurosauria</taxon>
        <taxon>Aves</taxon>
        <taxon>Neognathae</taxon>
        <taxon>Neoaves</taxon>
        <taxon>Telluraves</taxon>
        <taxon>Australaves</taxon>
        <taxon>Passeriformes</taxon>
        <taxon>Pittidae</taxon>
        <taxon>Pitta</taxon>
    </lineage>
</organism>
<reference evidence="5" key="1">
    <citation type="submission" date="2019-10" db="EMBL/GenBank/DDBJ databases">
        <title>Bird 10,000 Genomes (B10K) Project - Family phase.</title>
        <authorList>
            <person name="Zhang G."/>
        </authorList>
    </citation>
    <scope>NUCLEOTIDE SEQUENCE</scope>
    <source>
        <strain evidence="5">B10K-DU-002-53</strain>
        <tissue evidence="5">Muscle</tissue>
    </source>
</reference>
<feature type="repeat" description="TNFR-Cys" evidence="1">
    <location>
        <begin position="32"/>
        <end position="74"/>
    </location>
</feature>
<dbReference type="GO" id="GO:0007165">
    <property type="term" value="P:signal transduction"/>
    <property type="evidence" value="ECO:0007669"/>
    <property type="project" value="InterPro"/>
</dbReference>
<feature type="region of interest" description="Disordered" evidence="2">
    <location>
        <begin position="142"/>
        <end position="180"/>
    </location>
</feature>
<feature type="non-terminal residue" evidence="5">
    <location>
        <position position="180"/>
    </location>
</feature>
<dbReference type="Gene3D" id="2.10.50.10">
    <property type="entry name" value="Tumor Necrosis Factor Receptor, subunit A, domain 2"/>
    <property type="match status" value="2"/>
</dbReference>
<dbReference type="Proteomes" id="UP000633448">
    <property type="component" value="Unassembled WGS sequence"/>
</dbReference>
<evidence type="ECO:0000313" key="6">
    <source>
        <dbReference type="Proteomes" id="UP000633448"/>
    </source>
</evidence>
<evidence type="ECO:0000256" key="1">
    <source>
        <dbReference type="PROSITE-ProRule" id="PRU00206"/>
    </source>
</evidence>
<dbReference type="PANTHER" id="PTHR46838">
    <property type="entry name" value="TUMOR NECROSIS FACTOR RECEPTOR SUPERFAMILY MEMBER 14"/>
    <property type="match status" value="1"/>
</dbReference>
<keyword evidence="3" id="KW-1133">Transmembrane helix</keyword>
<dbReference type="GO" id="GO:0006915">
    <property type="term" value="P:apoptotic process"/>
    <property type="evidence" value="ECO:0007669"/>
    <property type="project" value="InterPro"/>
</dbReference>
<dbReference type="PROSITE" id="PS50050">
    <property type="entry name" value="TNFR_NGFR_2"/>
    <property type="match status" value="1"/>
</dbReference>
<sequence length="180" mass="19889">GLTHCIQCKQCDKGANLMTEEACTYTKNTVCDCRPDHFCTSLGPEECELCQPHTVCRPGTVVKERCNKSKDNVCEDCPSGTTSTANMSETCIPRPRQEEQNPSPALLVPVILGVLVVVAATVTWITWKRRKRKRQSYVPLVQESERKKHGQALMPTEVRGDQTAIPMQEVGAGPEETGTE</sequence>
<dbReference type="GO" id="GO:2000406">
    <property type="term" value="P:positive regulation of T cell migration"/>
    <property type="evidence" value="ECO:0007669"/>
    <property type="project" value="TreeGrafter"/>
</dbReference>
<name>A0A851FQD9_PITSO</name>
<dbReference type="InterPro" id="IPR008063">
    <property type="entry name" value="Fas_rcpt"/>
</dbReference>